<gene>
    <name evidence="3" type="ORF">LMG7974_01640</name>
</gene>
<dbReference type="RefSeq" id="WP_229933417.1">
    <property type="nucleotide sequence ID" value="NZ_CAJHOF010000018.1"/>
</dbReference>
<accession>A0ABM8Q9N4</accession>
<evidence type="ECO:0008006" key="5">
    <source>
        <dbReference type="Google" id="ProtNLM"/>
    </source>
</evidence>
<feature type="domain" description="Terminase large subunit GpA endonuclease" evidence="2">
    <location>
        <begin position="287"/>
        <end position="562"/>
    </location>
</feature>
<dbReference type="Pfam" id="PF05876">
    <property type="entry name" value="GpA_ATPase"/>
    <property type="match status" value="1"/>
</dbReference>
<organism evidence="3 4">
    <name type="scientific">Campylobacter majalis</name>
    <dbReference type="NCBI Taxonomy" id="2790656"/>
    <lineage>
        <taxon>Bacteria</taxon>
        <taxon>Pseudomonadati</taxon>
        <taxon>Campylobacterota</taxon>
        <taxon>Epsilonproteobacteria</taxon>
        <taxon>Campylobacterales</taxon>
        <taxon>Campylobacteraceae</taxon>
        <taxon>Campylobacter</taxon>
    </lineage>
</organism>
<comment type="caution">
    <text evidence="3">The sequence shown here is derived from an EMBL/GenBank/DDBJ whole genome shotgun (WGS) entry which is preliminary data.</text>
</comment>
<protein>
    <recommendedName>
        <fullName evidence="5">Phage terminase large subunit family protein</fullName>
    </recommendedName>
</protein>
<keyword evidence="4" id="KW-1185">Reference proteome</keyword>
<dbReference type="InterPro" id="IPR008866">
    <property type="entry name" value="Phage_lambda_GpA-like"/>
</dbReference>
<dbReference type="Gene3D" id="3.40.50.300">
    <property type="entry name" value="P-loop containing nucleotide triphosphate hydrolases"/>
    <property type="match status" value="1"/>
</dbReference>
<dbReference type="PANTHER" id="PTHR34413">
    <property type="entry name" value="PROPHAGE TAIL FIBER ASSEMBLY PROTEIN HOMOLOG TFAE-RELATED-RELATED"/>
    <property type="match status" value="1"/>
</dbReference>
<evidence type="ECO:0000259" key="2">
    <source>
        <dbReference type="Pfam" id="PF20454"/>
    </source>
</evidence>
<dbReference type="EMBL" id="CAJHOF010000018">
    <property type="protein sequence ID" value="CAD7289563.1"/>
    <property type="molecule type" value="Genomic_DNA"/>
</dbReference>
<dbReference type="InterPro" id="IPR046453">
    <property type="entry name" value="GpA_ATPase"/>
</dbReference>
<sequence>MSKIIDLFANSIFLKPRLNLLEWAERYRILSKESSSNFGKFKAFSYQKEPMLEISNPKRQKVVLLWASQLGKSELINNVLGYYIHQEPSTILFMLPNKDDAQDYSKRRLTPMFRDTPELDELINAHDANNTILIKNFRGGNLALIGSISPSKLASKPIKILLIDEADRCEATKEGDSIELATKRTATFHDRKIIISSTPTISGSSKIQSEFDNSDQRYFFITCPHCNHLQKLIFERITYEQDAQTKELITNSVRYQCSECGTLLNEQEKNQAVKNGKWIAQNPSSDIAGFFLNAIYSPFFTMSDIIKDYLNAQGNELKIQAFKNTLQAITYEPPNTSFNENELYDRIEHYTDQNLPQKVQFITAGMDVQGNRLELIFIGWAKGYEAYNIDYKQIYGNTDQDEVWQTAFKHLHKKFKREDGKILSVSLALIDSGFNAYRVYNFVSLSPKLIASKGASETAAKVDFLNKVRFIRKGVRLISIGTFKGKSEFFRLLSIKEHGEGYFHYNKNFTNEFFLQLTAEKLQEIKNKKGYTRLSYVKIRERNEALDITVLAYAAAKLIKNELRRKRIVNAKNTQKRNA</sequence>
<dbReference type="Proteomes" id="UP000789803">
    <property type="component" value="Unassembled WGS sequence"/>
</dbReference>
<dbReference type="InterPro" id="IPR051220">
    <property type="entry name" value="TFA_Chaperone"/>
</dbReference>
<name>A0ABM8Q9N4_9BACT</name>
<dbReference type="InterPro" id="IPR027417">
    <property type="entry name" value="P-loop_NTPase"/>
</dbReference>
<dbReference type="Pfam" id="PF20454">
    <property type="entry name" value="GpA_nuclease"/>
    <property type="match status" value="1"/>
</dbReference>
<dbReference type="PANTHER" id="PTHR34413:SF2">
    <property type="entry name" value="PROPHAGE TAIL FIBER ASSEMBLY PROTEIN HOMOLOG TFAE-RELATED"/>
    <property type="match status" value="1"/>
</dbReference>
<dbReference type="HAMAP" id="MF_04144">
    <property type="entry name" value="TERL_LAMBDA"/>
    <property type="match status" value="1"/>
</dbReference>
<dbReference type="InterPro" id="IPR046454">
    <property type="entry name" value="GpA_endonuclease"/>
</dbReference>
<evidence type="ECO:0000313" key="3">
    <source>
        <dbReference type="EMBL" id="CAD7289563.1"/>
    </source>
</evidence>
<reference evidence="3 4" key="1">
    <citation type="submission" date="2020-11" db="EMBL/GenBank/DDBJ databases">
        <authorList>
            <person name="Peeters C."/>
        </authorList>
    </citation>
    <scope>NUCLEOTIDE SEQUENCE [LARGE SCALE GENOMIC DNA]</scope>
    <source>
        <strain evidence="3 4">LMG 7974</strain>
    </source>
</reference>
<evidence type="ECO:0000259" key="1">
    <source>
        <dbReference type="Pfam" id="PF05876"/>
    </source>
</evidence>
<proteinExistence type="inferred from homology"/>
<evidence type="ECO:0000313" key="4">
    <source>
        <dbReference type="Proteomes" id="UP000789803"/>
    </source>
</evidence>
<feature type="domain" description="Phage terminase large subunit GpA ATPase" evidence="1">
    <location>
        <begin position="39"/>
        <end position="278"/>
    </location>
</feature>